<keyword evidence="3" id="KW-1185">Reference proteome</keyword>
<organism evidence="2 3">
    <name type="scientific">Antarcticimicrobium luteum</name>
    <dbReference type="NCBI Taxonomy" id="2547397"/>
    <lineage>
        <taxon>Bacteria</taxon>
        <taxon>Pseudomonadati</taxon>
        <taxon>Pseudomonadota</taxon>
        <taxon>Alphaproteobacteria</taxon>
        <taxon>Rhodobacterales</taxon>
        <taxon>Paracoccaceae</taxon>
        <taxon>Antarcticimicrobium</taxon>
    </lineage>
</organism>
<dbReference type="AlphaFoldDB" id="A0A4V3AQK5"/>
<dbReference type="RefSeq" id="WP_133361093.1">
    <property type="nucleotide sequence ID" value="NZ_SMUV01000072.1"/>
</dbReference>
<dbReference type="InterPro" id="IPR026816">
    <property type="entry name" value="Flavodoxin_dom"/>
</dbReference>
<dbReference type="GO" id="GO:0010181">
    <property type="term" value="F:FMN binding"/>
    <property type="evidence" value="ECO:0007669"/>
    <property type="project" value="TreeGrafter"/>
</dbReference>
<dbReference type="InterPro" id="IPR052200">
    <property type="entry name" value="Protoporphyrinogen_IX_DH"/>
</dbReference>
<dbReference type="Proteomes" id="UP000295301">
    <property type="component" value="Unassembled WGS sequence"/>
</dbReference>
<accession>A0A4V3AQK5</accession>
<dbReference type="OrthoDB" id="9795729at2"/>
<dbReference type="SUPFAM" id="SSF52218">
    <property type="entry name" value="Flavoproteins"/>
    <property type="match status" value="1"/>
</dbReference>
<dbReference type="InterPro" id="IPR029039">
    <property type="entry name" value="Flavoprotein-like_sf"/>
</dbReference>
<reference evidence="2 3" key="1">
    <citation type="submission" date="2019-03" db="EMBL/GenBank/DDBJ databases">
        <title>Ruegeria lutea sp. nov., a novel strain, isolated from marine sediment, the Masan Bay, South Korea.</title>
        <authorList>
            <person name="Kim J."/>
            <person name="Kim D.-Y."/>
            <person name="Lee S.-S."/>
        </authorList>
    </citation>
    <scope>NUCLEOTIDE SEQUENCE [LARGE SCALE GENOMIC DNA]</scope>
    <source>
        <strain evidence="2 3">318-1</strain>
    </source>
</reference>
<dbReference type="EMBL" id="SMUV01000072">
    <property type="protein sequence ID" value="TDK43087.1"/>
    <property type="molecule type" value="Genomic_DNA"/>
</dbReference>
<evidence type="ECO:0000313" key="3">
    <source>
        <dbReference type="Proteomes" id="UP000295301"/>
    </source>
</evidence>
<sequence>MRLLICYASTEGQTRRICRFCAEQVVARGDSVEMLPVGEAGEIDLAPFDAAILAGSIHVGKLQGGLADFAATHAGALNRMPTLFLVVSLAIAGGDPGDRAELDRIAADFADKAGWTPGQVAHVAGAFRFTEYNFFEALAMRWIAHRKGQDVDPHEDTEFTDWAALAEVIREWPGE</sequence>
<dbReference type="Pfam" id="PF12724">
    <property type="entry name" value="Flavodoxin_5"/>
    <property type="match status" value="1"/>
</dbReference>
<dbReference type="GO" id="GO:0070819">
    <property type="term" value="F:menaquinone-dependent protoporphyrinogen oxidase activity"/>
    <property type="evidence" value="ECO:0007669"/>
    <property type="project" value="TreeGrafter"/>
</dbReference>
<protein>
    <submittedName>
        <fullName evidence="2">Protoporphyrinogen oxidase</fullName>
    </submittedName>
</protein>
<feature type="domain" description="Flavodoxin" evidence="1">
    <location>
        <begin position="4"/>
        <end position="151"/>
    </location>
</feature>
<name>A0A4V3AQK5_9RHOB</name>
<comment type="caution">
    <text evidence="2">The sequence shown here is derived from an EMBL/GenBank/DDBJ whole genome shotgun (WGS) entry which is preliminary data.</text>
</comment>
<evidence type="ECO:0000313" key="2">
    <source>
        <dbReference type="EMBL" id="TDK43087.1"/>
    </source>
</evidence>
<dbReference type="PANTHER" id="PTHR38030:SF2">
    <property type="entry name" value="PROTOPORPHYRINOGEN IX DEHYDROGENASE [QUINONE]"/>
    <property type="match status" value="1"/>
</dbReference>
<dbReference type="PANTHER" id="PTHR38030">
    <property type="entry name" value="PROTOPORPHYRINOGEN IX DEHYDROGENASE [MENAQUINONE]"/>
    <property type="match status" value="1"/>
</dbReference>
<evidence type="ECO:0000259" key="1">
    <source>
        <dbReference type="Pfam" id="PF12724"/>
    </source>
</evidence>
<dbReference type="Gene3D" id="3.40.50.360">
    <property type="match status" value="1"/>
</dbReference>
<dbReference type="GO" id="GO:0006783">
    <property type="term" value="P:heme biosynthetic process"/>
    <property type="evidence" value="ECO:0007669"/>
    <property type="project" value="TreeGrafter"/>
</dbReference>
<gene>
    <name evidence="2" type="ORF">E1832_17655</name>
</gene>
<proteinExistence type="predicted"/>